<feature type="coiled-coil region" evidence="2">
    <location>
        <begin position="138"/>
        <end position="165"/>
    </location>
</feature>
<evidence type="ECO:0000313" key="4">
    <source>
        <dbReference type="EMBL" id="GAA3922081.1"/>
    </source>
</evidence>
<dbReference type="RefSeq" id="WP_344797591.1">
    <property type="nucleotide sequence ID" value="NZ_BAABBN010000004.1"/>
</dbReference>
<evidence type="ECO:0000313" key="5">
    <source>
        <dbReference type="Proteomes" id="UP001501565"/>
    </source>
</evidence>
<dbReference type="SUPFAM" id="SSF111369">
    <property type="entry name" value="HlyD-like secretion proteins"/>
    <property type="match status" value="1"/>
</dbReference>
<dbReference type="PANTHER" id="PTHR30469">
    <property type="entry name" value="MULTIDRUG RESISTANCE PROTEIN MDTA"/>
    <property type="match status" value="1"/>
</dbReference>
<dbReference type="EMBL" id="BAABBN010000004">
    <property type="protein sequence ID" value="GAA3922081.1"/>
    <property type="molecule type" value="Genomic_DNA"/>
</dbReference>
<dbReference type="Gene3D" id="2.40.50.100">
    <property type="match status" value="1"/>
</dbReference>
<dbReference type="Proteomes" id="UP001501565">
    <property type="component" value="Unassembled WGS sequence"/>
</dbReference>
<dbReference type="Gene3D" id="2.40.30.170">
    <property type="match status" value="1"/>
</dbReference>
<feature type="signal peptide" evidence="3">
    <location>
        <begin position="1"/>
        <end position="17"/>
    </location>
</feature>
<gene>
    <name evidence="4" type="primary">vmeJ</name>
    <name evidence="4" type="ORF">GCM10022277_17580</name>
</gene>
<comment type="caution">
    <text evidence="4">The sequence shown here is derived from an EMBL/GenBank/DDBJ whole genome shotgun (WGS) entry which is preliminary data.</text>
</comment>
<evidence type="ECO:0000256" key="1">
    <source>
        <dbReference type="ARBA" id="ARBA00009477"/>
    </source>
</evidence>
<dbReference type="NCBIfam" id="TIGR01730">
    <property type="entry name" value="RND_mfp"/>
    <property type="match status" value="1"/>
</dbReference>
<dbReference type="PANTHER" id="PTHR30469:SF29">
    <property type="entry name" value="BLR2860 PROTEIN"/>
    <property type="match status" value="1"/>
</dbReference>
<evidence type="ECO:0000256" key="2">
    <source>
        <dbReference type="SAM" id="Coils"/>
    </source>
</evidence>
<proteinExistence type="inferred from homology"/>
<accession>A0ABP7MFZ3</accession>
<keyword evidence="2" id="KW-0175">Coiled coil</keyword>
<comment type="similarity">
    <text evidence="1">Belongs to the membrane fusion protein (MFP) (TC 8.A.1) family.</text>
</comment>
<dbReference type="InterPro" id="IPR006143">
    <property type="entry name" value="RND_pump_MFP"/>
</dbReference>
<sequence>MNKSMLVAIFLSLGLLAWVLSGSDQTSGETQQFTEEIQPMKVQVTASEAKEVDIQILFQGELLPAREVTLRAETDGRIESIIVDKAQGVTRDQLILKLALDDRSARLAGAKAELIKAESDLDSNRKLFKRGLLSASQLKQDEAEYATAQAQVSQINNEIRNTQIKAPFDSIVDDRFVEIGDFVREGDALVRVLDTNKLKVVGWVPQQKASDLELGQSVSTELVNGLKLTGTVKYVAPRANTETRAFKVEVEIIPEKKVKLLGSSVSSKIVTQRQKAHFLSPAVISLDSNGDLLVKVVNQQNQVESYPVEVVQSESSGVWLTGLPDSANVITMGQGFVLDNQVVVPTVVKPDAEVTHTKSESVKHEA</sequence>
<organism evidence="4 5">
    <name type="scientific">Litoribacillus peritrichatus</name>
    <dbReference type="NCBI Taxonomy" id="718191"/>
    <lineage>
        <taxon>Bacteria</taxon>
        <taxon>Pseudomonadati</taxon>
        <taxon>Pseudomonadota</taxon>
        <taxon>Gammaproteobacteria</taxon>
        <taxon>Oceanospirillales</taxon>
        <taxon>Oceanospirillaceae</taxon>
        <taxon>Litoribacillus</taxon>
    </lineage>
</organism>
<evidence type="ECO:0000256" key="3">
    <source>
        <dbReference type="SAM" id="SignalP"/>
    </source>
</evidence>
<feature type="chain" id="PRO_5046492772" evidence="3">
    <location>
        <begin position="18"/>
        <end position="366"/>
    </location>
</feature>
<protein>
    <submittedName>
        <fullName evidence="4">Multidrug efflux RND transporter periplasmic adaptor subunit VmeJ</fullName>
    </submittedName>
</protein>
<dbReference type="Gene3D" id="1.10.287.470">
    <property type="entry name" value="Helix hairpin bin"/>
    <property type="match status" value="1"/>
</dbReference>
<name>A0ABP7MFZ3_9GAMM</name>
<reference evidence="5" key="1">
    <citation type="journal article" date="2019" name="Int. J. Syst. Evol. Microbiol.">
        <title>The Global Catalogue of Microorganisms (GCM) 10K type strain sequencing project: providing services to taxonomists for standard genome sequencing and annotation.</title>
        <authorList>
            <consortium name="The Broad Institute Genomics Platform"/>
            <consortium name="The Broad Institute Genome Sequencing Center for Infectious Disease"/>
            <person name="Wu L."/>
            <person name="Ma J."/>
        </authorList>
    </citation>
    <scope>NUCLEOTIDE SEQUENCE [LARGE SCALE GENOMIC DNA]</scope>
    <source>
        <strain evidence="5">JCM 17551</strain>
    </source>
</reference>
<keyword evidence="3" id="KW-0732">Signal</keyword>
<keyword evidence="5" id="KW-1185">Reference proteome</keyword>